<reference evidence="2 3" key="1">
    <citation type="submission" date="2020-04" db="EMBL/GenBank/DDBJ databases">
        <authorList>
            <person name="De Canck E."/>
        </authorList>
    </citation>
    <scope>NUCLEOTIDE SEQUENCE [LARGE SCALE GENOMIC DNA]</scope>
    <source>
        <strain evidence="2 3">LMG 22037</strain>
    </source>
</reference>
<feature type="region of interest" description="Disordered" evidence="1">
    <location>
        <begin position="89"/>
        <end position="180"/>
    </location>
</feature>
<gene>
    <name evidence="2" type="ORF">LMG22037_01102</name>
</gene>
<feature type="compositionally biased region" description="Acidic residues" evidence="1">
    <location>
        <begin position="102"/>
        <end position="118"/>
    </location>
</feature>
<organism evidence="2 3">
    <name type="scientific">Paraburkholderia phenoliruptrix</name>
    <dbReference type="NCBI Taxonomy" id="252970"/>
    <lineage>
        <taxon>Bacteria</taxon>
        <taxon>Pseudomonadati</taxon>
        <taxon>Pseudomonadota</taxon>
        <taxon>Betaproteobacteria</taxon>
        <taxon>Burkholderiales</taxon>
        <taxon>Burkholderiaceae</taxon>
        <taxon>Paraburkholderia</taxon>
    </lineage>
</organism>
<accession>A0A6J5A4S4</accession>
<evidence type="ECO:0000313" key="3">
    <source>
        <dbReference type="Proteomes" id="UP000494249"/>
    </source>
</evidence>
<dbReference type="AlphaFoldDB" id="A0A6J5A4S4"/>
<protein>
    <submittedName>
        <fullName evidence="2">Uncharacterized protein</fullName>
    </submittedName>
</protein>
<evidence type="ECO:0000313" key="2">
    <source>
        <dbReference type="EMBL" id="CAB3653554.1"/>
    </source>
</evidence>
<dbReference type="EMBL" id="CADIKB010000003">
    <property type="protein sequence ID" value="CAB3653554.1"/>
    <property type="molecule type" value="Genomic_DNA"/>
</dbReference>
<evidence type="ECO:0000256" key="1">
    <source>
        <dbReference type="SAM" id="MobiDB-lite"/>
    </source>
</evidence>
<name>A0A6J5A4S4_9BURK</name>
<dbReference type="Proteomes" id="UP000494249">
    <property type="component" value="Unassembled WGS sequence"/>
</dbReference>
<proteinExistence type="predicted"/>
<sequence length="180" mass="18963">MPKTSATPFVLAERAIIGLYDGGVLSPAVLERLLAAFATANPDWDTEPTERTVDGRSLHEVVALTMLPGESLRTARKSFASVIEHIAGAAETTGASRQSSEVESEEDEEPPAEDDDSAELARQLSGGKQGKSAGRRSSAAKTKDAGTSARTPARNPAQKPARSAAFNPLVNAAAPRKNRR</sequence>
<dbReference type="RefSeq" id="WP_035478137.1">
    <property type="nucleotide sequence ID" value="NZ_CADFGL010000004.1"/>
</dbReference>